<sequence>MGTAAPQNSQTREHKGRRHRRKRPMTLAAPPFTSATTDAPSQPEVLSAKARFERLFAESHYSKIWPVASAFSLSFPGPPSSTDPVGGNIGFPTPAQGVHLLAHARSVFSTMPALTISAPVDDAPGPSHALKVEPVEVDLSQPTPTEVPGTMSSVSAEVSTGTSLKRSPSIAPSPELWKDTPAPALQSNAAAQQPSCEPQPGAERIAAKRKHEGCVTGGQHHPPTPDGADGGAPPHRKRKRAQTTTVPCIGTVTGAGDSARVTALRLKIKAAEERKAKADEERKAVEVTHDHNARVLDALRAVLDTAHPRKVAVGRDDD</sequence>
<organism evidence="3 4">
    <name type="scientific">Fomitopsis schrenkii</name>
    <name type="common">Brown rot fungus</name>
    <dbReference type="NCBI Taxonomy" id="2126942"/>
    <lineage>
        <taxon>Eukaryota</taxon>
        <taxon>Fungi</taxon>
        <taxon>Dikarya</taxon>
        <taxon>Basidiomycota</taxon>
        <taxon>Agaricomycotina</taxon>
        <taxon>Agaricomycetes</taxon>
        <taxon>Polyporales</taxon>
        <taxon>Fomitopsis</taxon>
    </lineage>
</organism>
<dbReference type="HOGENOM" id="CLU_874473_0_0_1"/>
<reference evidence="3 4" key="1">
    <citation type="journal article" date="2012" name="Science">
        <title>The Paleozoic origin of enzymatic lignin decomposition reconstructed from 31 fungal genomes.</title>
        <authorList>
            <person name="Floudas D."/>
            <person name="Binder M."/>
            <person name="Riley R."/>
            <person name="Barry K."/>
            <person name="Blanchette R.A."/>
            <person name="Henrissat B."/>
            <person name="Martinez A.T."/>
            <person name="Otillar R."/>
            <person name="Spatafora J.W."/>
            <person name="Yadav J.S."/>
            <person name="Aerts A."/>
            <person name="Benoit I."/>
            <person name="Boyd A."/>
            <person name="Carlson A."/>
            <person name="Copeland A."/>
            <person name="Coutinho P.M."/>
            <person name="de Vries R.P."/>
            <person name="Ferreira P."/>
            <person name="Findley K."/>
            <person name="Foster B."/>
            <person name="Gaskell J."/>
            <person name="Glotzer D."/>
            <person name="Gorecki P."/>
            <person name="Heitman J."/>
            <person name="Hesse C."/>
            <person name="Hori C."/>
            <person name="Igarashi K."/>
            <person name="Jurgens J.A."/>
            <person name="Kallen N."/>
            <person name="Kersten P."/>
            <person name="Kohler A."/>
            <person name="Kuees U."/>
            <person name="Kumar T.K.A."/>
            <person name="Kuo A."/>
            <person name="LaButti K."/>
            <person name="Larrondo L.F."/>
            <person name="Lindquist E."/>
            <person name="Ling A."/>
            <person name="Lombard V."/>
            <person name="Lucas S."/>
            <person name="Lundell T."/>
            <person name="Martin R."/>
            <person name="McLaughlin D.J."/>
            <person name="Morgenstern I."/>
            <person name="Morin E."/>
            <person name="Murat C."/>
            <person name="Nagy L.G."/>
            <person name="Nolan M."/>
            <person name="Ohm R.A."/>
            <person name="Patyshakuliyeva A."/>
            <person name="Rokas A."/>
            <person name="Ruiz-Duenas F.J."/>
            <person name="Sabat G."/>
            <person name="Salamov A."/>
            <person name="Samejima M."/>
            <person name="Schmutz J."/>
            <person name="Slot J.C."/>
            <person name="St John F."/>
            <person name="Stenlid J."/>
            <person name="Sun H."/>
            <person name="Sun S."/>
            <person name="Syed K."/>
            <person name="Tsang A."/>
            <person name="Wiebenga A."/>
            <person name="Young D."/>
            <person name="Pisabarro A."/>
            <person name="Eastwood D.C."/>
            <person name="Martin F."/>
            <person name="Cullen D."/>
            <person name="Grigoriev I.V."/>
            <person name="Hibbett D.S."/>
        </authorList>
    </citation>
    <scope>NUCLEOTIDE SEQUENCE</scope>
    <source>
        <strain evidence="4">FP-58527</strain>
    </source>
</reference>
<dbReference type="Proteomes" id="UP000015241">
    <property type="component" value="Unassembled WGS sequence"/>
</dbReference>
<evidence type="ECO:0000313" key="3">
    <source>
        <dbReference type="EMBL" id="EPS99522.1"/>
    </source>
</evidence>
<feature type="region of interest" description="Disordered" evidence="2">
    <location>
        <begin position="140"/>
        <end position="181"/>
    </location>
</feature>
<keyword evidence="1" id="KW-0175">Coiled coil</keyword>
<dbReference type="AlphaFoldDB" id="S8E401"/>
<feature type="region of interest" description="Disordered" evidence="2">
    <location>
        <begin position="1"/>
        <end position="43"/>
    </location>
</feature>
<protein>
    <submittedName>
        <fullName evidence="3">Uncharacterized protein</fullName>
    </submittedName>
</protein>
<gene>
    <name evidence="3" type="ORF">FOMPIDRAFT_95776</name>
</gene>
<accession>S8E401</accession>
<keyword evidence="4" id="KW-1185">Reference proteome</keyword>
<feature type="compositionally biased region" description="Basic residues" evidence="2">
    <location>
        <begin position="14"/>
        <end position="24"/>
    </location>
</feature>
<feature type="coiled-coil region" evidence="1">
    <location>
        <begin position="261"/>
        <end position="288"/>
    </location>
</feature>
<feature type="compositionally biased region" description="Polar residues" evidence="2">
    <location>
        <begin position="1"/>
        <end position="10"/>
    </location>
</feature>
<evidence type="ECO:0000256" key="2">
    <source>
        <dbReference type="SAM" id="MobiDB-lite"/>
    </source>
</evidence>
<evidence type="ECO:0000256" key="1">
    <source>
        <dbReference type="SAM" id="Coils"/>
    </source>
</evidence>
<proteinExistence type="predicted"/>
<dbReference type="EMBL" id="KE504156">
    <property type="protein sequence ID" value="EPS99522.1"/>
    <property type="molecule type" value="Genomic_DNA"/>
</dbReference>
<feature type="region of interest" description="Disordered" evidence="2">
    <location>
        <begin position="210"/>
        <end position="254"/>
    </location>
</feature>
<dbReference type="InParanoid" id="S8E401"/>
<name>S8E401_FOMSC</name>
<feature type="compositionally biased region" description="Polar residues" evidence="2">
    <location>
        <begin position="140"/>
        <end position="166"/>
    </location>
</feature>
<evidence type="ECO:0000313" key="4">
    <source>
        <dbReference type="Proteomes" id="UP000015241"/>
    </source>
</evidence>